<evidence type="ECO:0000256" key="2">
    <source>
        <dbReference type="ARBA" id="ARBA00023125"/>
    </source>
</evidence>
<protein>
    <recommendedName>
        <fullName evidence="6">HTH myb-type domain-containing protein</fullName>
    </recommendedName>
</protein>
<dbReference type="STRING" id="4540.A0A3L6RTR5"/>
<evidence type="ECO:0000313" key="8">
    <source>
        <dbReference type="Proteomes" id="UP000275267"/>
    </source>
</evidence>
<dbReference type="PANTHER" id="PTHR31499">
    <property type="entry name" value="MYB FAMILY TRANSCRIPTION FACTOR PHL11"/>
    <property type="match status" value="1"/>
</dbReference>
<dbReference type="InterPro" id="IPR017930">
    <property type="entry name" value="Myb_dom"/>
</dbReference>
<evidence type="ECO:0000256" key="5">
    <source>
        <dbReference type="SAM" id="MobiDB-lite"/>
    </source>
</evidence>
<evidence type="ECO:0000256" key="1">
    <source>
        <dbReference type="ARBA" id="ARBA00023015"/>
    </source>
</evidence>
<name>A0A3L6RTR5_PANMI</name>
<proteinExistence type="predicted"/>
<dbReference type="Proteomes" id="UP000275267">
    <property type="component" value="Unassembled WGS sequence"/>
</dbReference>
<accession>A0A3L6RTR5</accession>
<evidence type="ECO:0000256" key="4">
    <source>
        <dbReference type="ARBA" id="ARBA00023242"/>
    </source>
</evidence>
<keyword evidence="2" id="KW-0238">DNA-binding</keyword>
<comment type="caution">
    <text evidence="7">The sequence shown here is derived from an EMBL/GenBank/DDBJ whole genome shotgun (WGS) entry which is preliminary data.</text>
</comment>
<feature type="region of interest" description="Disordered" evidence="5">
    <location>
        <begin position="93"/>
        <end position="112"/>
    </location>
</feature>
<dbReference type="SUPFAM" id="SSF46689">
    <property type="entry name" value="Homeodomain-like"/>
    <property type="match status" value="1"/>
</dbReference>
<dbReference type="NCBIfam" id="TIGR01557">
    <property type="entry name" value="myb_SHAQKYF"/>
    <property type="match status" value="1"/>
</dbReference>
<keyword evidence="4" id="KW-0539">Nucleus</keyword>
<reference evidence="8" key="1">
    <citation type="journal article" date="2019" name="Nat. Commun.">
        <title>The genome of broomcorn millet.</title>
        <authorList>
            <person name="Zou C."/>
            <person name="Miki D."/>
            <person name="Li D."/>
            <person name="Tang Q."/>
            <person name="Xiao L."/>
            <person name="Rajput S."/>
            <person name="Deng P."/>
            <person name="Jia W."/>
            <person name="Huang R."/>
            <person name="Zhang M."/>
            <person name="Sun Y."/>
            <person name="Hu J."/>
            <person name="Fu X."/>
            <person name="Schnable P.S."/>
            <person name="Li F."/>
            <person name="Zhang H."/>
            <person name="Feng B."/>
            <person name="Zhu X."/>
            <person name="Liu R."/>
            <person name="Schnable J.C."/>
            <person name="Zhu J.-K."/>
            <person name="Zhang H."/>
        </authorList>
    </citation>
    <scope>NUCLEOTIDE SEQUENCE [LARGE SCALE GENOMIC DNA]</scope>
</reference>
<evidence type="ECO:0000256" key="3">
    <source>
        <dbReference type="ARBA" id="ARBA00023163"/>
    </source>
</evidence>
<organism evidence="7 8">
    <name type="scientific">Panicum miliaceum</name>
    <name type="common">Proso millet</name>
    <name type="synonym">Broomcorn millet</name>
    <dbReference type="NCBI Taxonomy" id="4540"/>
    <lineage>
        <taxon>Eukaryota</taxon>
        <taxon>Viridiplantae</taxon>
        <taxon>Streptophyta</taxon>
        <taxon>Embryophyta</taxon>
        <taxon>Tracheophyta</taxon>
        <taxon>Spermatophyta</taxon>
        <taxon>Magnoliopsida</taxon>
        <taxon>Liliopsida</taxon>
        <taxon>Poales</taxon>
        <taxon>Poaceae</taxon>
        <taxon>PACMAD clade</taxon>
        <taxon>Panicoideae</taxon>
        <taxon>Panicodae</taxon>
        <taxon>Paniceae</taxon>
        <taxon>Panicinae</taxon>
        <taxon>Panicum</taxon>
        <taxon>Panicum sect. Panicum</taxon>
    </lineage>
</organism>
<dbReference type="InterPro" id="IPR001005">
    <property type="entry name" value="SANT/Myb"/>
</dbReference>
<dbReference type="OrthoDB" id="551907at2759"/>
<keyword evidence="8" id="KW-1185">Reference proteome</keyword>
<gene>
    <name evidence="7" type="ORF">C2845_PM11G22140</name>
</gene>
<evidence type="ECO:0000259" key="6">
    <source>
        <dbReference type="PROSITE" id="PS51294"/>
    </source>
</evidence>
<sequence length="439" mass="48951">MQPYINHDRLYNGTVPLCLSSAITVVPALSEVSFPSFPEQRSSYGESKLPIRSVTSFGTSMAAQDTMSTCMLAPNFISDLHANNKSSNGKLCSGPYVTEPSDPDTQLPSTHSSLLRNSRPLMMDFPEVSEQISSNQEQLLGLFDYPSSVDFPNPQNVTAFGQQVQDTIIIDPNTHVALQNEWLSSGSSMRLPKNVGSAESMLKTVDARSAAPATPKSYPYCRTQRSVPNPFNCDELSTDNLPSSNTAPKSRIRWTPELHERFVDAVNKLGGSEKATPKAIQKVMKVEGLTIYHVKSHLQKYRTVQHRPESSDDSVSIYNSGYCRGTGNVEGLMAQISLQKQLHEQLEMLVKKENGTPARKRSHAAGRALIFSFTQIQRKLQLQVEEQSKYLEMIIAKQNESLKKLGALRGFQDRFLQVLDNKKEREEWTVCTHSVEHGL</sequence>
<feature type="compositionally biased region" description="Polar residues" evidence="5">
    <location>
        <begin position="103"/>
        <end position="112"/>
    </location>
</feature>
<dbReference type="InterPro" id="IPR046955">
    <property type="entry name" value="PHR1-like"/>
</dbReference>
<dbReference type="PROSITE" id="PS51294">
    <property type="entry name" value="HTH_MYB"/>
    <property type="match status" value="1"/>
</dbReference>
<evidence type="ECO:0000313" key="7">
    <source>
        <dbReference type="EMBL" id="RLN09171.1"/>
    </source>
</evidence>
<dbReference type="GO" id="GO:0003677">
    <property type="term" value="F:DNA binding"/>
    <property type="evidence" value="ECO:0007669"/>
    <property type="project" value="UniProtKB-KW"/>
</dbReference>
<keyword evidence="1" id="KW-0805">Transcription regulation</keyword>
<dbReference type="Pfam" id="PF00249">
    <property type="entry name" value="Myb_DNA-binding"/>
    <property type="match status" value="1"/>
</dbReference>
<dbReference type="PANTHER" id="PTHR31499:SF80">
    <property type="entry name" value="HTH MYB-TYPE DOMAIN-CONTAINING PROTEIN"/>
    <property type="match status" value="1"/>
</dbReference>
<dbReference type="Gene3D" id="1.10.10.60">
    <property type="entry name" value="Homeodomain-like"/>
    <property type="match status" value="1"/>
</dbReference>
<dbReference type="AlphaFoldDB" id="A0A3L6RTR5"/>
<dbReference type="EMBL" id="PQIB02000007">
    <property type="protein sequence ID" value="RLN09171.1"/>
    <property type="molecule type" value="Genomic_DNA"/>
</dbReference>
<keyword evidence="3" id="KW-0804">Transcription</keyword>
<dbReference type="FunFam" id="1.10.10.60:FF:000002">
    <property type="entry name" value="Myb family transcription factor"/>
    <property type="match status" value="1"/>
</dbReference>
<dbReference type="InterPro" id="IPR006447">
    <property type="entry name" value="Myb_dom_plants"/>
</dbReference>
<dbReference type="InterPro" id="IPR009057">
    <property type="entry name" value="Homeodomain-like_sf"/>
</dbReference>
<dbReference type="GO" id="GO:0003700">
    <property type="term" value="F:DNA-binding transcription factor activity"/>
    <property type="evidence" value="ECO:0007669"/>
    <property type="project" value="InterPro"/>
</dbReference>
<feature type="domain" description="HTH myb-type" evidence="6">
    <location>
        <begin position="246"/>
        <end position="306"/>
    </location>
</feature>